<evidence type="ECO:0000313" key="6">
    <source>
        <dbReference type="Proteomes" id="UP000319732"/>
    </source>
</evidence>
<evidence type="ECO:0000256" key="2">
    <source>
        <dbReference type="ARBA" id="ARBA00023125"/>
    </source>
</evidence>
<dbReference type="CDD" id="cd06170">
    <property type="entry name" value="LuxR_C_like"/>
    <property type="match status" value="1"/>
</dbReference>
<evidence type="ECO:0000259" key="4">
    <source>
        <dbReference type="PROSITE" id="PS50043"/>
    </source>
</evidence>
<dbReference type="Gene3D" id="1.10.10.10">
    <property type="entry name" value="Winged helix-like DNA-binding domain superfamily/Winged helix DNA-binding domain"/>
    <property type="match status" value="1"/>
</dbReference>
<dbReference type="InterPro" id="IPR000792">
    <property type="entry name" value="Tscrpt_reg_LuxR_C"/>
</dbReference>
<name>A0A545SYB0_9GAMM</name>
<dbReference type="GO" id="GO:0003677">
    <property type="term" value="F:DNA binding"/>
    <property type="evidence" value="ECO:0007669"/>
    <property type="project" value="UniProtKB-KW"/>
</dbReference>
<dbReference type="OrthoDB" id="9794397at2"/>
<dbReference type="SMART" id="SM00421">
    <property type="entry name" value="HTH_LUXR"/>
    <property type="match status" value="1"/>
</dbReference>
<reference evidence="5 6" key="1">
    <citation type="submission" date="2019-06" db="EMBL/GenBank/DDBJ databases">
        <title>Whole genome sequence for Cellvibrionaceae sp. R142.</title>
        <authorList>
            <person name="Wang G."/>
        </authorList>
    </citation>
    <scope>NUCLEOTIDE SEQUENCE [LARGE SCALE GENOMIC DNA]</scope>
    <source>
        <strain evidence="5 6">R142</strain>
    </source>
</reference>
<evidence type="ECO:0000313" key="5">
    <source>
        <dbReference type="EMBL" id="TQV69954.1"/>
    </source>
</evidence>
<dbReference type="InterPro" id="IPR016032">
    <property type="entry name" value="Sig_transdc_resp-reg_C-effctor"/>
</dbReference>
<dbReference type="RefSeq" id="WP_142929232.1">
    <property type="nucleotide sequence ID" value="NZ_ML660104.1"/>
</dbReference>
<evidence type="ECO:0000256" key="1">
    <source>
        <dbReference type="ARBA" id="ARBA00023015"/>
    </source>
</evidence>
<dbReference type="SUPFAM" id="SSF46894">
    <property type="entry name" value="C-terminal effector domain of the bipartite response regulators"/>
    <property type="match status" value="1"/>
</dbReference>
<dbReference type="PANTHER" id="PTHR44688">
    <property type="entry name" value="DNA-BINDING TRANSCRIPTIONAL ACTIVATOR DEVR_DOSR"/>
    <property type="match status" value="1"/>
</dbReference>
<keyword evidence="1" id="KW-0805">Transcription regulation</keyword>
<protein>
    <submittedName>
        <fullName evidence="5">Response regulator transcription factor</fullName>
    </submittedName>
</protein>
<keyword evidence="3" id="KW-0804">Transcription</keyword>
<proteinExistence type="predicted"/>
<dbReference type="InterPro" id="IPR036388">
    <property type="entry name" value="WH-like_DNA-bd_sf"/>
</dbReference>
<dbReference type="AlphaFoldDB" id="A0A545SYB0"/>
<keyword evidence="6" id="KW-1185">Reference proteome</keyword>
<keyword evidence="2" id="KW-0238">DNA-binding</keyword>
<dbReference type="GO" id="GO:0006355">
    <property type="term" value="P:regulation of DNA-templated transcription"/>
    <property type="evidence" value="ECO:0007669"/>
    <property type="project" value="InterPro"/>
</dbReference>
<dbReference type="EMBL" id="VHSG01000026">
    <property type="protein sequence ID" value="TQV69954.1"/>
    <property type="molecule type" value="Genomic_DNA"/>
</dbReference>
<gene>
    <name evidence="5" type="ORF">FKG94_22645</name>
</gene>
<dbReference type="PANTHER" id="PTHR44688:SF16">
    <property type="entry name" value="DNA-BINDING TRANSCRIPTIONAL ACTIVATOR DEVR_DOSR"/>
    <property type="match status" value="1"/>
</dbReference>
<dbReference type="PRINTS" id="PR00038">
    <property type="entry name" value="HTHLUXR"/>
</dbReference>
<sequence>MELSAVFWNNHLTIGLEELLPQDLAHSIAVFEAKTFADVLACLERNARINMVITALKPTDIQALCEIQQLQQNYPTLTLVAIFDGMSQASAKAGARLLLKPIESSGGTEEATEEAASITTEGQTDSTEVRGTFKLTSRQRDVLALLVRGKSNKEIARALALSEGTVKIHCMAIFREMGVTNRTQAAIRGEEVLGCE</sequence>
<accession>A0A545SYB0</accession>
<comment type="caution">
    <text evidence="5">The sequence shown here is derived from an EMBL/GenBank/DDBJ whole genome shotgun (WGS) entry which is preliminary data.</text>
</comment>
<dbReference type="Proteomes" id="UP000319732">
    <property type="component" value="Unassembled WGS sequence"/>
</dbReference>
<dbReference type="Pfam" id="PF00196">
    <property type="entry name" value="GerE"/>
    <property type="match status" value="1"/>
</dbReference>
<evidence type="ECO:0000256" key="3">
    <source>
        <dbReference type="ARBA" id="ARBA00023163"/>
    </source>
</evidence>
<dbReference type="PROSITE" id="PS50043">
    <property type="entry name" value="HTH_LUXR_2"/>
    <property type="match status" value="1"/>
</dbReference>
<feature type="domain" description="HTH luxR-type" evidence="4">
    <location>
        <begin position="128"/>
        <end position="193"/>
    </location>
</feature>
<organism evidence="5 6">
    <name type="scientific">Exilibacterium tricleocarpae</name>
    <dbReference type="NCBI Taxonomy" id="2591008"/>
    <lineage>
        <taxon>Bacteria</taxon>
        <taxon>Pseudomonadati</taxon>
        <taxon>Pseudomonadota</taxon>
        <taxon>Gammaproteobacteria</taxon>
        <taxon>Cellvibrionales</taxon>
        <taxon>Cellvibrionaceae</taxon>
        <taxon>Exilibacterium</taxon>
    </lineage>
</organism>